<accession>A0A6B9LKM7</accession>
<dbReference type="InterPro" id="IPR035341">
    <property type="entry name" value="Gp63"/>
</dbReference>
<gene>
    <name evidence="1" type="primary">61</name>
    <name evidence="1" type="ORF">SEA_NOELLE_61</name>
</gene>
<dbReference type="Proteomes" id="UP000464282">
    <property type="component" value="Segment"/>
</dbReference>
<dbReference type="KEGG" id="vg:64946851"/>
<name>A0A6B9LKM7_9CAUD</name>
<sequence length="75" mass="8516">MPKPTPKRNLVHQQLLSGLIETKPVSWDRKTIVPATPISKETVVKTKVTRQALRFPLAQNVSNFNVDLAARRWTP</sequence>
<keyword evidence="2" id="KW-1185">Reference proteome</keyword>
<proteinExistence type="predicted"/>
<dbReference type="EMBL" id="MN813697">
    <property type="protein sequence ID" value="QHB38089.1"/>
    <property type="molecule type" value="Genomic_DNA"/>
</dbReference>
<dbReference type="GeneID" id="64946851"/>
<evidence type="ECO:0000313" key="1">
    <source>
        <dbReference type="EMBL" id="QHB38089.1"/>
    </source>
</evidence>
<organism evidence="1 2">
    <name type="scientific">Mycobacterium phage Noelle</name>
    <dbReference type="NCBI Taxonomy" id="2572317"/>
    <lineage>
        <taxon>Viruses</taxon>
        <taxon>Duplodnaviria</taxon>
        <taxon>Heunggongvirae</taxon>
        <taxon>Uroviricota</taxon>
        <taxon>Caudoviricetes</taxon>
        <taxon>Backyardiganvirus</taxon>
        <taxon>Backyardiganvirus noelle</taxon>
    </lineage>
</organism>
<protein>
    <submittedName>
        <fullName evidence="1">Uncharacterized protein</fullName>
    </submittedName>
</protein>
<dbReference type="Pfam" id="PF17471">
    <property type="entry name" value="GP63"/>
    <property type="match status" value="1"/>
</dbReference>
<reference evidence="1 2" key="1">
    <citation type="submission" date="2019-12" db="EMBL/GenBank/DDBJ databases">
        <authorList>
            <person name="Riley H.L."/>
            <person name="Garlena R.A."/>
            <person name="Russell D.A."/>
            <person name="Pope W.H."/>
            <person name="Jacobs-Sera D."/>
            <person name="Hatfull G.F."/>
        </authorList>
    </citation>
    <scope>NUCLEOTIDE SEQUENCE [LARGE SCALE GENOMIC DNA]</scope>
</reference>
<evidence type="ECO:0000313" key="2">
    <source>
        <dbReference type="Proteomes" id="UP000464282"/>
    </source>
</evidence>
<dbReference type="RefSeq" id="YP_010063052.1">
    <property type="nucleotide sequence ID" value="NC_054801.1"/>
</dbReference>